<dbReference type="EMBL" id="CP042910">
    <property type="protein sequence ID" value="QEG18407.1"/>
    <property type="molecule type" value="Genomic_DNA"/>
</dbReference>
<dbReference type="GeneID" id="98648770"/>
<protein>
    <recommendedName>
        <fullName evidence="4">Leucine Rich repeats (2 copies)</fullName>
    </recommendedName>
</protein>
<sequence length="202" mass="22808">MKQKLILATVLCSGILISAGTILWNSNSGQRSGENSQSHSNSKQQKSGNPIFPSLRAGFDKTGEILRITGKETKQGQSIIQTSRTSREVFEWILKQNPRKLHFEIVYLNDADMALLEQLSELEEITLKNTNAGDQTVSHLLKIKSLKRLSIQNGNITDQSVFLFSQMTGLDSLSLKENRFLPWKSYQILKDLLPDTKIEKFI</sequence>
<evidence type="ECO:0000313" key="3">
    <source>
        <dbReference type="Proteomes" id="UP000322887"/>
    </source>
</evidence>
<feature type="region of interest" description="Disordered" evidence="1">
    <location>
        <begin position="28"/>
        <end position="53"/>
    </location>
</feature>
<dbReference type="Gene3D" id="3.80.10.10">
    <property type="entry name" value="Ribonuclease Inhibitor"/>
    <property type="match status" value="1"/>
</dbReference>
<evidence type="ECO:0000313" key="2">
    <source>
        <dbReference type="EMBL" id="QEG18407.1"/>
    </source>
</evidence>
<proteinExistence type="predicted"/>
<feature type="compositionally biased region" description="Low complexity" evidence="1">
    <location>
        <begin position="35"/>
        <end position="47"/>
    </location>
</feature>
<organism evidence="2 3">
    <name type="scientific">Gimesia maris</name>
    <dbReference type="NCBI Taxonomy" id="122"/>
    <lineage>
        <taxon>Bacteria</taxon>
        <taxon>Pseudomonadati</taxon>
        <taxon>Planctomycetota</taxon>
        <taxon>Planctomycetia</taxon>
        <taxon>Planctomycetales</taxon>
        <taxon>Planctomycetaceae</taxon>
        <taxon>Gimesia</taxon>
    </lineage>
</organism>
<dbReference type="InterPro" id="IPR032675">
    <property type="entry name" value="LRR_dom_sf"/>
</dbReference>
<dbReference type="SUPFAM" id="SSF52047">
    <property type="entry name" value="RNI-like"/>
    <property type="match status" value="1"/>
</dbReference>
<accession>A0ABX5YRZ3</accession>
<gene>
    <name evidence="2" type="ORF">GmarT_42950</name>
</gene>
<reference evidence="2 3" key="1">
    <citation type="submission" date="2019-08" db="EMBL/GenBank/DDBJ databases">
        <title>Deep-cultivation of Planctomycetes and their phenomic and genomic characterization uncovers novel biology.</title>
        <authorList>
            <person name="Wiegand S."/>
            <person name="Jogler M."/>
            <person name="Boedeker C."/>
            <person name="Pinto D."/>
            <person name="Vollmers J."/>
            <person name="Rivas-Marin E."/>
            <person name="Kohn T."/>
            <person name="Peeters S.H."/>
            <person name="Heuer A."/>
            <person name="Rast P."/>
            <person name="Oberbeckmann S."/>
            <person name="Bunk B."/>
            <person name="Jeske O."/>
            <person name="Meyerdierks A."/>
            <person name="Storesund J.E."/>
            <person name="Kallscheuer N."/>
            <person name="Luecker S."/>
            <person name="Lage O.M."/>
            <person name="Pohl T."/>
            <person name="Merkel B.J."/>
            <person name="Hornburger P."/>
            <person name="Mueller R.-W."/>
            <person name="Bruemmer F."/>
            <person name="Labrenz M."/>
            <person name="Spormann A.M."/>
            <person name="Op den Camp H."/>
            <person name="Overmann J."/>
            <person name="Amann R."/>
            <person name="Jetten M.S.M."/>
            <person name="Mascher T."/>
            <person name="Medema M.H."/>
            <person name="Devos D.P."/>
            <person name="Kaster A.-K."/>
            <person name="Ovreas L."/>
            <person name="Rohde M."/>
            <person name="Galperin M.Y."/>
            <person name="Jogler C."/>
        </authorList>
    </citation>
    <scope>NUCLEOTIDE SEQUENCE [LARGE SCALE GENOMIC DNA]</scope>
    <source>
        <strain evidence="2 3">DSM 8797</strain>
    </source>
</reference>
<dbReference type="Proteomes" id="UP000322887">
    <property type="component" value="Chromosome"/>
</dbReference>
<dbReference type="RefSeq" id="WP_002643999.1">
    <property type="nucleotide sequence ID" value="NZ_CP042910.1"/>
</dbReference>
<evidence type="ECO:0000256" key="1">
    <source>
        <dbReference type="SAM" id="MobiDB-lite"/>
    </source>
</evidence>
<keyword evidence="3" id="KW-1185">Reference proteome</keyword>
<name>A0ABX5YRZ3_9PLAN</name>
<evidence type="ECO:0008006" key="4">
    <source>
        <dbReference type="Google" id="ProtNLM"/>
    </source>
</evidence>